<keyword evidence="2" id="KW-1185">Reference proteome</keyword>
<comment type="caution">
    <text evidence="1">The sequence shown here is derived from an EMBL/GenBank/DDBJ whole genome shotgun (WGS) entry which is preliminary data.</text>
</comment>
<dbReference type="Proteomes" id="UP001162162">
    <property type="component" value="Unassembled WGS sequence"/>
</dbReference>
<dbReference type="InterPro" id="IPR036397">
    <property type="entry name" value="RNaseH_sf"/>
</dbReference>
<protein>
    <recommendedName>
        <fullName evidence="3">Transposase</fullName>
    </recommendedName>
</protein>
<sequence>MRQTRFRQRLSGALPDLIRRSGPLSRPVLGLALKKLPFYSGETIWQQDGAPPHSVRPVTNYFNPKYNLWIRKNGPIHWPAKNSDLNPLDSFLWGTLKNNIYSEELSGDTVQLEQLIRQYWCISVYTNEAQDILQRLDETSSSNTRPTCVHCKYEPRIADLQPQRV</sequence>
<evidence type="ECO:0008006" key="3">
    <source>
        <dbReference type="Google" id="ProtNLM"/>
    </source>
</evidence>
<dbReference type="PANTHER" id="PTHR47326:SF1">
    <property type="entry name" value="HTH PSQ-TYPE DOMAIN-CONTAINING PROTEIN"/>
    <property type="match status" value="1"/>
</dbReference>
<dbReference type="GO" id="GO:0003676">
    <property type="term" value="F:nucleic acid binding"/>
    <property type="evidence" value="ECO:0007669"/>
    <property type="project" value="InterPro"/>
</dbReference>
<evidence type="ECO:0000313" key="1">
    <source>
        <dbReference type="EMBL" id="KAJ8939283.1"/>
    </source>
</evidence>
<dbReference type="Gene3D" id="3.30.420.10">
    <property type="entry name" value="Ribonuclease H-like superfamily/Ribonuclease H"/>
    <property type="match status" value="1"/>
</dbReference>
<dbReference type="AlphaFoldDB" id="A0AAV8XLI1"/>
<gene>
    <name evidence="1" type="ORF">NQ318_014931</name>
</gene>
<reference evidence="1" key="1">
    <citation type="journal article" date="2023" name="Insect Mol. Biol.">
        <title>Genome sequencing provides insights into the evolution of gene families encoding plant cell wall-degrading enzymes in longhorned beetles.</title>
        <authorList>
            <person name="Shin N.R."/>
            <person name="Okamura Y."/>
            <person name="Kirsch R."/>
            <person name="Pauchet Y."/>
        </authorList>
    </citation>
    <scope>NUCLEOTIDE SEQUENCE</scope>
    <source>
        <strain evidence="1">AMC_N1</strain>
    </source>
</reference>
<dbReference type="EMBL" id="JAPWTK010000497">
    <property type="protein sequence ID" value="KAJ8939283.1"/>
    <property type="molecule type" value="Genomic_DNA"/>
</dbReference>
<name>A0AAV8XLI1_9CUCU</name>
<proteinExistence type="predicted"/>
<evidence type="ECO:0000313" key="2">
    <source>
        <dbReference type="Proteomes" id="UP001162162"/>
    </source>
</evidence>
<accession>A0AAV8XLI1</accession>
<dbReference type="PANTHER" id="PTHR47326">
    <property type="entry name" value="TRANSPOSABLE ELEMENT TC3 TRANSPOSASE-LIKE PROTEIN"/>
    <property type="match status" value="1"/>
</dbReference>
<organism evidence="1 2">
    <name type="scientific">Aromia moschata</name>
    <dbReference type="NCBI Taxonomy" id="1265417"/>
    <lineage>
        <taxon>Eukaryota</taxon>
        <taxon>Metazoa</taxon>
        <taxon>Ecdysozoa</taxon>
        <taxon>Arthropoda</taxon>
        <taxon>Hexapoda</taxon>
        <taxon>Insecta</taxon>
        <taxon>Pterygota</taxon>
        <taxon>Neoptera</taxon>
        <taxon>Endopterygota</taxon>
        <taxon>Coleoptera</taxon>
        <taxon>Polyphaga</taxon>
        <taxon>Cucujiformia</taxon>
        <taxon>Chrysomeloidea</taxon>
        <taxon>Cerambycidae</taxon>
        <taxon>Cerambycinae</taxon>
        <taxon>Callichromatini</taxon>
        <taxon>Aromia</taxon>
    </lineage>
</organism>